<dbReference type="PROSITE" id="PS00375">
    <property type="entry name" value="UDPGT"/>
    <property type="match status" value="1"/>
</dbReference>
<dbReference type="Gene3D" id="3.40.50.2000">
    <property type="entry name" value="Glycogen Phosphorylase B"/>
    <property type="match status" value="2"/>
</dbReference>
<reference evidence="9" key="2">
    <citation type="submission" date="2013-04" db="UniProtKB">
        <authorList>
            <consortium name="EnsemblPlants"/>
        </authorList>
    </citation>
    <scope>IDENTIFICATION</scope>
</reference>
<dbReference type="InterPro" id="IPR058980">
    <property type="entry name" value="Glyco_transf_N"/>
</dbReference>
<evidence type="ECO:0000256" key="3">
    <source>
        <dbReference type="ARBA" id="ARBA00022679"/>
    </source>
</evidence>
<reference evidence="9" key="1">
    <citation type="journal article" date="2013" name="Nat. Commun.">
        <title>Whole-genome sequencing of Oryza brachyantha reveals mechanisms underlying Oryza genome evolution.</title>
        <authorList>
            <person name="Chen J."/>
            <person name="Huang Q."/>
            <person name="Gao D."/>
            <person name="Wang J."/>
            <person name="Lang Y."/>
            <person name="Liu T."/>
            <person name="Li B."/>
            <person name="Bai Z."/>
            <person name="Luis Goicoechea J."/>
            <person name="Liang C."/>
            <person name="Chen C."/>
            <person name="Zhang W."/>
            <person name="Sun S."/>
            <person name="Liao Y."/>
            <person name="Zhang X."/>
            <person name="Yang L."/>
            <person name="Song C."/>
            <person name="Wang M."/>
            <person name="Shi J."/>
            <person name="Liu G."/>
            <person name="Liu J."/>
            <person name="Zhou H."/>
            <person name="Zhou W."/>
            <person name="Yu Q."/>
            <person name="An N."/>
            <person name="Chen Y."/>
            <person name="Cai Q."/>
            <person name="Wang B."/>
            <person name="Liu B."/>
            <person name="Min J."/>
            <person name="Huang Y."/>
            <person name="Wu H."/>
            <person name="Li Z."/>
            <person name="Zhang Y."/>
            <person name="Yin Y."/>
            <person name="Song W."/>
            <person name="Jiang J."/>
            <person name="Jackson S.A."/>
            <person name="Wing R.A."/>
            <person name="Wang J."/>
            <person name="Chen M."/>
        </authorList>
    </citation>
    <scope>NUCLEOTIDE SEQUENCE [LARGE SCALE GENOMIC DNA]</scope>
    <source>
        <strain evidence="9">cv. IRGC 101232</strain>
    </source>
</reference>
<dbReference type="GO" id="GO:0080036">
    <property type="term" value="P:regulation of cytokinin-activated signaling pathway"/>
    <property type="evidence" value="ECO:0007669"/>
    <property type="project" value="UniProtKB-ARBA"/>
</dbReference>
<dbReference type="STRING" id="4533.J3M0F8"/>
<evidence type="ECO:0000313" key="10">
    <source>
        <dbReference type="Proteomes" id="UP000006038"/>
    </source>
</evidence>
<keyword evidence="3 6" id="KW-0808">Transferase</keyword>
<dbReference type="InterPro" id="IPR035595">
    <property type="entry name" value="UDP_glycos_trans_CS"/>
</dbReference>
<dbReference type="PANTHER" id="PTHR48044:SF22">
    <property type="entry name" value="GLYCOSYLTRANSFERASE"/>
    <property type="match status" value="1"/>
</dbReference>
<dbReference type="RefSeq" id="XP_006652647.1">
    <property type="nucleotide sequence ID" value="XM_006652584.3"/>
</dbReference>
<protein>
    <recommendedName>
        <fullName evidence="7">Glycosyltransferase</fullName>
        <ecNumber evidence="7">2.4.1.-</ecNumber>
    </recommendedName>
</protein>
<organism evidence="9">
    <name type="scientific">Oryza brachyantha</name>
    <name type="common">malo sina</name>
    <dbReference type="NCBI Taxonomy" id="4533"/>
    <lineage>
        <taxon>Eukaryota</taxon>
        <taxon>Viridiplantae</taxon>
        <taxon>Streptophyta</taxon>
        <taxon>Embryophyta</taxon>
        <taxon>Tracheophyta</taxon>
        <taxon>Spermatophyta</taxon>
        <taxon>Magnoliopsida</taxon>
        <taxon>Liliopsida</taxon>
        <taxon>Poales</taxon>
        <taxon>Poaceae</taxon>
        <taxon>BOP clade</taxon>
        <taxon>Oryzoideae</taxon>
        <taxon>Oryzeae</taxon>
        <taxon>Oryzinae</taxon>
        <taxon>Oryza</taxon>
    </lineage>
</organism>
<dbReference type="Pfam" id="PF00201">
    <property type="entry name" value="UDPGT"/>
    <property type="match status" value="1"/>
</dbReference>
<accession>J3M0F8</accession>
<evidence type="ECO:0000256" key="1">
    <source>
        <dbReference type="ARBA" id="ARBA00009995"/>
    </source>
</evidence>
<dbReference type="OMA" id="DFIAYMT"/>
<dbReference type="eggNOG" id="KOG1192">
    <property type="taxonomic scope" value="Eukaryota"/>
</dbReference>
<dbReference type="FunFam" id="3.40.50.2000:FF:000060">
    <property type="entry name" value="Glycosyltransferase"/>
    <property type="match status" value="1"/>
</dbReference>
<proteinExistence type="inferred from homology"/>
<dbReference type="KEGG" id="obr:102700050"/>
<evidence type="ECO:0000256" key="5">
    <source>
        <dbReference type="ARBA" id="ARBA00057380"/>
    </source>
</evidence>
<dbReference type="EnsemblPlants" id="OB04G28830.1">
    <property type="protein sequence ID" value="OB04G28830.1"/>
    <property type="gene ID" value="OB04G28830"/>
</dbReference>
<dbReference type="HOGENOM" id="CLU_001724_2_1_1"/>
<name>J3M0F8_ORYBR</name>
<comment type="function">
    <text evidence="5">Utilizes UDP-glucose as the sugar donor and catalyzes the formation of O-beta-D-glucosyl-cis-zeatin from cis-zeatin. May regulate active versus storage forms of cytokinins and could have an impact on seed growth.</text>
</comment>
<dbReference type="OrthoDB" id="5835829at2759"/>
<evidence type="ECO:0000259" key="8">
    <source>
        <dbReference type="Pfam" id="PF26168"/>
    </source>
</evidence>
<dbReference type="InterPro" id="IPR002213">
    <property type="entry name" value="UDP_glucos_trans"/>
</dbReference>
<dbReference type="Pfam" id="PF26168">
    <property type="entry name" value="Glyco_transf_N"/>
    <property type="match status" value="1"/>
</dbReference>
<evidence type="ECO:0000313" key="9">
    <source>
        <dbReference type="EnsemblPlants" id="OB04G28830.1"/>
    </source>
</evidence>
<dbReference type="CDD" id="cd03784">
    <property type="entry name" value="GT1_Gtf-like"/>
    <property type="match status" value="1"/>
</dbReference>
<dbReference type="Gramene" id="OB04G28830.1">
    <property type="protein sequence ID" value="OB04G28830.1"/>
    <property type="gene ID" value="OB04G28830"/>
</dbReference>
<dbReference type="AlphaFoldDB" id="J3M0F8"/>
<comment type="similarity">
    <text evidence="1 6">Belongs to the UDP-glycosyltransferase family.</text>
</comment>
<dbReference type="Proteomes" id="UP000006038">
    <property type="component" value="Chromosome 4"/>
</dbReference>
<gene>
    <name evidence="9" type="primary">LOC102700050</name>
</gene>
<evidence type="ECO:0000256" key="2">
    <source>
        <dbReference type="ARBA" id="ARBA00022676"/>
    </source>
</evidence>
<dbReference type="FunFam" id="3.40.50.2000:FF:000117">
    <property type="entry name" value="Glycosyltransferase"/>
    <property type="match status" value="1"/>
</dbReference>
<sequence length="467" mass="51538">MAANGNQPADTVAVVAVPFPAHGHLNQLLHLCLQLASHGLTVYYAAPAPHVRQAKARVQGWGDEALLSIQFHDLDISAFVSPPPDPAADTPFPSHFMPLWETYTAGARAPLSALLDRVSASFRRAVVVTDTMNAFAVEEAARLPNGEAFGLNCTAISTVLLNMGTGHRLLRENDLHYVPMNTYMTEELEDYVNERARPWQSFSSSAGMLANTCRALEGDFIDAFAENLQADGNRKLFAVGPLNPVLDMGTLKQQQLGRRRHECLDWLDKQPAESVLYVSFGTTSSLRVEQVAELAAALHGSRQRFIWVLRDADRGNIFADSGESERRYAELQSRFSKQTEGTGLVITGWAPQLDILAHAATAAFMSHCGWNSTMESLSHGKPILAWPMHSDQPWDAELVCKYFKAGLLVRPWEKHGEVVPATTIQEVIEKLMDSEEGLAVRQRAKELGDAVRSSRSDLDDFIAHITR</sequence>
<dbReference type="EC" id="2.4.1.-" evidence="7"/>
<evidence type="ECO:0000256" key="4">
    <source>
        <dbReference type="ARBA" id="ARBA00052929"/>
    </source>
</evidence>
<feature type="domain" description="Glycosyltransferase N-terminal" evidence="8">
    <location>
        <begin position="10"/>
        <end position="244"/>
    </location>
</feature>
<dbReference type="SUPFAM" id="SSF53756">
    <property type="entry name" value="UDP-Glycosyltransferase/glycogen phosphorylase"/>
    <property type="match status" value="1"/>
</dbReference>
<dbReference type="GeneID" id="102700050"/>
<comment type="catalytic activity">
    <reaction evidence="4">
        <text>cis-zeatin + UDP-alpha-D-glucose = O-beta-D-glucosyl-cis-zeatin + UDP + H(+)</text>
        <dbReference type="Rhea" id="RHEA:20681"/>
        <dbReference type="ChEBI" id="CHEBI:15378"/>
        <dbReference type="ChEBI" id="CHEBI:29043"/>
        <dbReference type="ChEBI" id="CHEBI:46570"/>
        <dbReference type="ChEBI" id="CHEBI:58223"/>
        <dbReference type="ChEBI" id="CHEBI:58885"/>
        <dbReference type="EC" id="2.4.1.215"/>
    </reaction>
</comment>
<evidence type="ECO:0000256" key="6">
    <source>
        <dbReference type="RuleBase" id="RU003718"/>
    </source>
</evidence>
<dbReference type="PANTHER" id="PTHR48044">
    <property type="entry name" value="GLYCOSYLTRANSFERASE"/>
    <property type="match status" value="1"/>
</dbReference>
<keyword evidence="10" id="KW-1185">Reference proteome</keyword>
<evidence type="ECO:0000256" key="7">
    <source>
        <dbReference type="RuleBase" id="RU362057"/>
    </source>
</evidence>
<keyword evidence="2 6" id="KW-0328">Glycosyltransferase</keyword>
<dbReference type="GO" id="GO:0050502">
    <property type="term" value="F:cis-zeatin O-beta-D-glucosyltransferase activity"/>
    <property type="evidence" value="ECO:0007669"/>
    <property type="project" value="UniProtKB-EC"/>
</dbReference>